<evidence type="ECO:0000313" key="2">
    <source>
        <dbReference type="Proteomes" id="UP000250321"/>
    </source>
</evidence>
<dbReference type="Proteomes" id="UP000250321">
    <property type="component" value="Unassembled WGS sequence"/>
</dbReference>
<dbReference type="AlphaFoldDB" id="A0A314UU89"/>
<name>A0A314UU89_PRUYE</name>
<dbReference type="STRING" id="2094558.A0A314UU89"/>
<gene>
    <name evidence="1" type="ORF">Pyn_24162</name>
</gene>
<comment type="caution">
    <text evidence="1">The sequence shown here is derived from an EMBL/GenBank/DDBJ whole genome shotgun (WGS) entry which is preliminary data.</text>
</comment>
<reference evidence="1 2" key="1">
    <citation type="submission" date="2018-02" db="EMBL/GenBank/DDBJ databases">
        <title>Draft genome of wild Prunus yedoensis var. nudiflora.</title>
        <authorList>
            <person name="Baek S."/>
            <person name="Kim J.-H."/>
            <person name="Choi K."/>
            <person name="Kim G.-B."/>
            <person name="Cho A."/>
            <person name="Jang H."/>
            <person name="Shin C.-H."/>
            <person name="Yu H.-J."/>
            <person name="Mun J.-H."/>
        </authorList>
    </citation>
    <scope>NUCLEOTIDE SEQUENCE [LARGE SCALE GENOMIC DNA]</scope>
    <source>
        <strain evidence="2">cv. Jeju island</strain>
        <tissue evidence="1">Leaf</tissue>
    </source>
</reference>
<accession>A0A314UU89</accession>
<dbReference type="EMBL" id="PJQY01003108">
    <property type="protein sequence ID" value="PQM40104.1"/>
    <property type="molecule type" value="Genomic_DNA"/>
</dbReference>
<dbReference type="InterPro" id="IPR004158">
    <property type="entry name" value="DUF247_pln"/>
</dbReference>
<dbReference type="PANTHER" id="PTHR31170:SF17">
    <property type="match status" value="1"/>
</dbReference>
<keyword evidence="2" id="KW-1185">Reference proteome</keyword>
<dbReference type="Pfam" id="PF03140">
    <property type="entry name" value="DUF247"/>
    <property type="match status" value="1"/>
</dbReference>
<sequence>MMILDGCFLLELFRKELWVDLRDENDPVFNLSCMLEYLYHDLLLLENQLPWFVLERLYNLTANSTIQTSASLLKLVLNFFKQSVFDERISDLNLKLPYEILHILDLIRTVIVVHSRI</sequence>
<proteinExistence type="predicted"/>
<organism evidence="1 2">
    <name type="scientific">Prunus yedoensis var. nudiflora</name>
    <dbReference type="NCBI Taxonomy" id="2094558"/>
    <lineage>
        <taxon>Eukaryota</taxon>
        <taxon>Viridiplantae</taxon>
        <taxon>Streptophyta</taxon>
        <taxon>Embryophyta</taxon>
        <taxon>Tracheophyta</taxon>
        <taxon>Spermatophyta</taxon>
        <taxon>Magnoliopsida</taxon>
        <taxon>eudicotyledons</taxon>
        <taxon>Gunneridae</taxon>
        <taxon>Pentapetalae</taxon>
        <taxon>rosids</taxon>
        <taxon>fabids</taxon>
        <taxon>Rosales</taxon>
        <taxon>Rosaceae</taxon>
        <taxon>Amygdaloideae</taxon>
        <taxon>Amygdaleae</taxon>
        <taxon>Prunus</taxon>
    </lineage>
</organism>
<dbReference type="PANTHER" id="PTHR31170">
    <property type="entry name" value="BNAC04G53230D PROTEIN"/>
    <property type="match status" value="1"/>
</dbReference>
<protein>
    <submittedName>
        <fullName evidence="1">UPF0481 protein</fullName>
    </submittedName>
</protein>
<dbReference type="OrthoDB" id="1184974at2759"/>
<evidence type="ECO:0000313" key="1">
    <source>
        <dbReference type="EMBL" id="PQM40104.1"/>
    </source>
</evidence>